<dbReference type="Proteomes" id="UP000535890">
    <property type="component" value="Unassembled WGS sequence"/>
</dbReference>
<dbReference type="AlphaFoldDB" id="A0A7Y9DXA3"/>
<protein>
    <submittedName>
        <fullName evidence="1">Uncharacterized protein</fullName>
    </submittedName>
</protein>
<proteinExistence type="predicted"/>
<evidence type="ECO:0000313" key="1">
    <source>
        <dbReference type="EMBL" id="NYD37233.1"/>
    </source>
</evidence>
<name>A0A7Y9DXA3_9PSEU</name>
<gene>
    <name evidence="1" type="ORF">BJ983_003335</name>
</gene>
<comment type="caution">
    <text evidence="1">The sequence shown here is derived from an EMBL/GenBank/DDBJ whole genome shotgun (WGS) entry which is preliminary data.</text>
</comment>
<reference evidence="1 2" key="1">
    <citation type="submission" date="2020-07" db="EMBL/GenBank/DDBJ databases">
        <title>Sequencing the genomes of 1000 actinobacteria strains.</title>
        <authorList>
            <person name="Klenk H.-P."/>
        </authorList>
    </citation>
    <scope>NUCLEOTIDE SEQUENCE [LARGE SCALE GENOMIC DNA]</scope>
    <source>
        <strain evidence="1 2">DSM 45772</strain>
    </source>
</reference>
<evidence type="ECO:0000313" key="2">
    <source>
        <dbReference type="Proteomes" id="UP000535890"/>
    </source>
</evidence>
<accession>A0A7Y9DXA3</accession>
<keyword evidence="2" id="KW-1185">Reference proteome</keyword>
<sequence>MARPVKTPPTPRYRFEREARYLVTVIAEDGERLDHRLDAYQGWLAGPEGIRHRFGIGRRTRTEIADHRIAAMVGPLAG</sequence>
<dbReference type="EMBL" id="JACCBN010000001">
    <property type="protein sequence ID" value="NYD37233.1"/>
    <property type="molecule type" value="Genomic_DNA"/>
</dbReference>
<organism evidence="1 2">
    <name type="scientific">Actinomycetospora corticicola</name>
    <dbReference type="NCBI Taxonomy" id="663602"/>
    <lineage>
        <taxon>Bacteria</taxon>
        <taxon>Bacillati</taxon>
        <taxon>Actinomycetota</taxon>
        <taxon>Actinomycetes</taxon>
        <taxon>Pseudonocardiales</taxon>
        <taxon>Pseudonocardiaceae</taxon>
        <taxon>Actinomycetospora</taxon>
    </lineage>
</organism>
<dbReference type="RefSeq" id="WP_179794810.1">
    <property type="nucleotide sequence ID" value="NZ_BAABHP010000014.1"/>
</dbReference>